<accession>A0A098TI71</accession>
<dbReference type="EMBL" id="JJML01000053">
    <property type="protein sequence ID" value="KGF71731.1"/>
    <property type="molecule type" value="Genomic_DNA"/>
</dbReference>
<gene>
    <name evidence="1" type="ORF">DO97_15715</name>
</gene>
<organism evidence="1 2">
    <name type="scientific">Neosynechococcus sphagnicola sy1</name>
    <dbReference type="NCBI Taxonomy" id="1497020"/>
    <lineage>
        <taxon>Bacteria</taxon>
        <taxon>Bacillati</taxon>
        <taxon>Cyanobacteriota</taxon>
        <taxon>Cyanophyceae</taxon>
        <taxon>Neosynechococcales</taxon>
        <taxon>Neosynechococcaceae</taxon>
        <taxon>Neosynechococcus</taxon>
    </lineage>
</organism>
<dbReference type="Proteomes" id="UP000030170">
    <property type="component" value="Unassembled WGS sequence"/>
</dbReference>
<dbReference type="STRING" id="1497020.DO97_15715"/>
<dbReference type="AlphaFoldDB" id="A0A098TI71"/>
<evidence type="ECO:0000313" key="1">
    <source>
        <dbReference type="EMBL" id="KGF71731.1"/>
    </source>
</evidence>
<protein>
    <submittedName>
        <fullName evidence="1">Uncharacterized protein</fullName>
    </submittedName>
</protein>
<comment type="caution">
    <text evidence="1">The sequence shown here is derived from an EMBL/GenBank/DDBJ whole genome shotgun (WGS) entry which is preliminary data.</text>
</comment>
<proteinExistence type="predicted"/>
<name>A0A098TI71_9CYAN</name>
<reference evidence="1 2" key="1">
    <citation type="journal article" date="2014" name="Mol. Ecol.">
        <title>Evolution of Synechococcus.</title>
        <authorList>
            <person name="Dvorak P."/>
            <person name="Casamatta D."/>
            <person name="Hasler P."/>
            <person name="Poulickova A."/>
            <person name="Ondrej V."/>
            <person name="Sanges R."/>
        </authorList>
    </citation>
    <scope>NUCLEOTIDE SEQUENCE [LARGE SCALE GENOMIC DNA]</scope>
    <source>
        <strain evidence="1 2">CAUP A 1101</strain>
    </source>
</reference>
<evidence type="ECO:0000313" key="2">
    <source>
        <dbReference type="Proteomes" id="UP000030170"/>
    </source>
</evidence>
<sequence length="80" mass="9320">MQITIDLPPDLEQDLIRQAAQSNIPLQTLILQVLRQMTQIPRISTSWWSEVILSYEGIPDFPPFESYRDELLPPPEPELF</sequence>
<dbReference type="OrthoDB" id="428593at2"/>
<keyword evidence="2" id="KW-1185">Reference proteome</keyword>